<evidence type="ECO:0000313" key="1">
    <source>
        <dbReference type="EMBL" id="KAK7685159.1"/>
    </source>
</evidence>
<organism evidence="1 2">
    <name type="scientific">Cerrena zonata</name>
    <dbReference type="NCBI Taxonomy" id="2478898"/>
    <lineage>
        <taxon>Eukaryota</taxon>
        <taxon>Fungi</taxon>
        <taxon>Dikarya</taxon>
        <taxon>Basidiomycota</taxon>
        <taxon>Agaricomycotina</taxon>
        <taxon>Agaricomycetes</taxon>
        <taxon>Polyporales</taxon>
        <taxon>Cerrenaceae</taxon>
        <taxon>Cerrena</taxon>
    </lineage>
</organism>
<accession>A0AAW0G1B9</accession>
<dbReference type="Proteomes" id="UP001385951">
    <property type="component" value="Unassembled WGS sequence"/>
</dbReference>
<name>A0AAW0G1B9_9APHY</name>
<dbReference type="AlphaFoldDB" id="A0AAW0G1B9"/>
<reference evidence="1 2" key="1">
    <citation type="submission" date="2022-09" db="EMBL/GenBank/DDBJ databases">
        <authorList>
            <person name="Palmer J.M."/>
        </authorList>
    </citation>
    <scope>NUCLEOTIDE SEQUENCE [LARGE SCALE GENOMIC DNA]</scope>
    <source>
        <strain evidence="1 2">DSM 7382</strain>
    </source>
</reference>
<sequence>MGRISHFTLAHHLRSLRPALDVYPELSVEDEFPGLCSYHYYLRYDGLSRDLNEHVTKQFWTWAESSYNVILLRT</sequence>
<keyword evidence="2" id="KW-1185">Reference proteome</keyword>
<proteinExistence type="predicted"/>
<protein>
    <submittedName>
        <fullName evidence="1">Uncharacterized protein</fullName>
    </submittedName>
</protein>
<comment type="caution">
    <text evidence="1">The sequence shown here is derived from an EMBL/GenBank/DDBJ whole genome shotgun (WGS) entry which is preliminary data.</text>
</comment>
<evidence type="ECO:0000313" key="2">
    <source>
        <dbReference type="Proteomes" id="UP001385951"/>
    </source>
</evidence>
<dbReference type="EMBL" id="JASBNA010000021">
    <property type="protein sequence ID" value="KAK7685159.1"/>
    <property type="molecule type" value="Genomic_DNA"/>
</dbReference>
<gene>
    <name evidence="1" type="ORF">QCA50_011522</name>
</gene>